<comment type="catalytic activity">
    <reaction evidence="7">
        <text>L-cysteinyl-[prolipoprotein] + a 1,2-diacyl-sn-glycero-3-phospho-(1'-sn-glycerol) = an S-1,2-diacyl-sn-glyceryl-L-cysteinyl-[prolipoprotein] + sn-glycerol 1-phosphate + H(+)</text>
        <dbReference type="Rhea" id="RHEA:56712"/>
        <dbReference type="Rhea" id="RHEA-COMP:14679"/>
        <dbReference type="Rhea" id="RHEA-COMP:14680"/>
        <dbReference type="ChEBI" id="CHEBI:15378"/>
        <dbReference type="ChEBI" id="CHEBI:29950"/>
        <dbReference type="ChEBI" id="CHEBI:57685"/>
        <dbReference type="ChEBI" id="CHEBI:64716"/>
        <dbReference type="ChEBI" id="CHEBI:140658"/>
        <dbReference type="EC" id="2.5.1.145"/>
    </reaction>
</comment>
<dbReference type="HAMAP" id="MF_01147">
    <property type="entry name" value="Lgt"/>
    <property type="match status" value="1"/>
</dbReference>
<evidence type="ECO:0000313" key="11">
    <source>
        <dbReference type="Proteomes" id="UP001208692"/>
    </source>
</evidence>
<dbReference type="NCBIfam" id="TIGR00544">
    <property type="entry name" value="lgt"/>
    <property type="match status" value="1"/>
</dbReference>
<evidence type="ECO:0000313" key="8">
    <source>
        <dbReference type="EMBL" id="GJM49767.1"/>
    </source>
</evidence>
<evidence type="ECO:0000313" key="10">
    <source>
        <dbReference type="Proteomes" id="UP001207736"/>
    </source>
</evidence>
<gene>
    <name evidence="7 8" type="primary">lgt</name>
    <name evidence="8" type="ORF">RCZ15_07420</name>
    <name evidence="9" type="ORF">RCZ16_11490</name>
</gene>
<evidence type="ECO:0000256" key="6">
    <source>
        <dbReference type="ARBA" id="ARBA00023136"/>
    </source>
</evidence>
<comment type="pathway">
    <text evidence="7">Protein modification; lipoprotein biosynthesis (diacylglyceryl transfer).</text>
</comment>
<evidence type="ECO:0000256" key="1">
    <source>
        <dbReference type="ARBA" id="ARBA00007150"/>
    </source>
</evidence>
<dbReference type="PANTHER" id="PTHR30589">
    <property type="entry name" value="PROLIPOPROTEIN DIACYLGLYCERYL TRANSFERASE"/>
    <property type="match status" value="1"/>
</dbReference>
<evidence type="ECO:0000256" key="4">
    <source>
        <dbReference type="ARBA" id="ARBA00022692"/>
    </source>
</evidence>
<feature type="transmembrane region" description="Helical" evidence="7">
    <location>
        <begin position="254"/>
        <end position="271"/>
    </location>
</feature>
<dbReference type="Proteomes" id="UP001208692">
    <property type="component" value="Unassembled WGS sequence"/>
</dbReference>
<proteinExistence type="inferred from homology"/>
<evidence type="ECO:0000256" key="7">
    <source>
        <dbReference type="HAMAP-Rule" id="MF_01147"/>
    </source>
</evidence>
<name>A0AAV5AR42_9FLAO</name>
<keyword evidence="4 7" id="KW-0812">Transmembrane</keyword>
<feature type="transmembrane region" description="Helical" evidence="7">
    <location>
        <begin position="227"/>
        <end position="245"/>
    </location>
</feature>
<evidence type="ECO:0000256" key="2">
    <source>
        <dbReference type="ARBA" id="ARBA00022475"/>
    </source>
</evidence>
<comment type="caution">
    <text evidence="8">The sequence shown here is derived from an EMBL/GenBank/DDBJ whole genome shotgun (WGS) entry which is preliminary data.</text>
</comment>
<dbReference type="EMBL" id="BQKA01000012">
    <property type="protein sequence ID" value="GJM49767.1"/>
    <property type="molecule type" value="Genomic_DNA"/>
</dbReference>
<dbReference type="Pfam" id="PF01790">
    <property type="entry name" value="LGT"/>
    <property type="match status" value="1"/>
</dbReference>
<feature type="binding site" evidence="7">
    <location>
        <position position="155"/>
    </location>
    <ligand>
        <name>a 1,2-diacyl-sn-glycero-3-phospho-(1'-sn-glycerol)</name>
        <dbReference type="ChEBI" id="CHEBI:64716"/>
    </ligand>
</feature>
<keyword evidence="3 7" id="KW-0808">Transferase</keyword>
<dbReference type="AlphaFoldDB" id="A0AAV5AR42"/>
<feature type="transmembrane region" description="Helical" evidence="7">
    <location>
        <begin position="105"/>
        <end position="127"/>
    </location>
</feature>
<organism evidence="8 10">
    <name type="scientific">Capnocytophaga catalasegens</name>
    <dbReference type="NCBI Taxonomy" id="1004260"/>
    <lineage>
        <taxon>Bacteria</taxon>
        <taxon>Pseudomonadati</taxon>
        <taxon>Bacteroidota</taxon>
        <taxon>Flavobacteriia</taxon>
        <taxon>Flavobacteriales</taxon>
        <taxon>Flavobacteriaceae</taxon>
        <taxon>Capnocytophaga</taxon>
    </lineage>
</organism>
<dbReference type="GO" id="GO:0042158">
    <property type="term" value="P:lipoprotein biosynthetic process"/>
    <property type="evidence" value="ECO:0007669"/>
    <property type="project" value="UniProtKB-UniRule"/>
</dbReference>
<comment type="similarity">
    <text evidence="1 7">Belongs to the Lgt family.</text>
</comment>
<keyword evidence="6 7" id="KW-0472">Membrane</keyword>
<feature type="transmembrane region" description="Helical" evidence="7">
    <location>
        <begin position="60"/>
        <end position="80"/>
    </location>
</feature>
<evidence type="ECO:0000256" key="3">
    <source>
        <dbReference type="ARBA" id="ARBA00022679"/>
    </source>
</evidence>
<reference evidence="8 11" key="1">
    <citation type="submission" date="2021-11" db="EMBL/GenBank/DDBJ databases">
        <title>Draft genome sequence of Capnocytophaga sp. strain KC07075 isolated from cat oral cavity.</title>
        <authorList>
            <person name="Suzuki M."/>
            <person name="Imaoka K."/>
            <person name="Kimura M."/>
            <person name="Morikawa S."/>
            <person name="Maeda K."/>
        </authorList>
    </citation>
    <scope>NUCLEOTIDE SEQUENCE</scope>
    <source>
        <strain evidence="8">KC07075</strain>
        <strain evidence="9 11">KC07079</strain>
    </source>
</reference>
<keyword evidence="5 7" id="KW-1133">Transmembrane helix</keyword>
<sequence length="312" mass="36438">MFLSFVWNPNQTLLDLDLGFMHLQLRYYSLMFVVAFTLGYYLMKKIFVNENKPIERLDSLLMYVAIATLLGARLGHVFFYDWENYYKDHLAEIILPFRFEPKFEFTGFSGLASHGAAIGIIVAIFLFNRKYRDFSLSWLFDRVVIPITIGGMFVRLGNFMNSEINGNIVDKTFALGVKFMQGGDFSPRQAMELTSQTTPKAAFDTIATNPQFVEIFNSIPYRHPAQLYEAVGYFFLFWILWFLYWKTDKKRQPYFIFGVFLIALWTIRFLVEYVKESQGGFESTFGIFSTGQWLSVPFIIAGIYLLFRKKTN</sequence>
<dbReference type="EC" id="2.5.1.145" evidence="7"/>
<evidence type="ECO:0000256" key="5">
    <source>
        <dbReference type="ARBA" id="ARBA00022989"/>
    </source>
</evidence>
<dbReference type="GO" id="GO:0005886">
    <property type="term" value="C:plasma membrane"/>
    <property type="evidence" value="ECO:0007669"/>
    <property type="project" value="UniProtKB-SubCell"/>
</dbReference>
<dbReference type="RefSeq" id="WP_264846283.1">
    <property type="nucleotide sequence ID" value="NZ_BPMA01000018.1"/>
</dbReference>
<comment type="function">
    <text evidence="7">Catalyzes the transfer of the diacylglyceryl group from phosphatidylglycerol to the sulfhydryl group of the N-terminal cysteine of a prolipoprotein, the first step in the formation of mature lipoproteins.</text>
</comment>
<dbReference type="EMBL" id="BQKB01000018">
    <property type="protein sequence ID" value="GJM52832.1"/>
    <property type="molecule type" value="Genomic_DNA"/>
</dbReference>
<dbReference type="Proteomes" id="UP001207736">
    <property type="component" value="Unassembled WGS sequence"/>
</dbReference>
<keyword evidence="11" id="KW-1185">Reference proteome</keyword>
<accession>A0AAV5AR42</accession>
<feature type="transmembrane region" description="Helical" evidence="7">
    <location>
        <begin position="27"/>
        <end position="48"/>
    </location>
</feature>
<keyword evidence="2 7" id="KW-1003">Cell membrane</keyword>
<dbReference type="PANTHER" id="PTHR30589:SF0">
    <property type="entry name" value="PHOSPHATIDYLGLYCEROL--PROLIPOPROTEIN DIACYLGLYCERYL TRANSFERASE"/>
    <property type="match status" value="1"/>
</dbReference>
<protein>
    <recommendedName>
        <fullName evidence="7">Phosphatidylglycerol--prolipoprotein diacylglyceryl transferase</fullName>
        <ecNumber evidence="7">2.5.1.145</ecNumber>
    </recommendedName>
</protein>
<feature type="transmembrane region" description="Helical" evidence="7">
    <location>
        <begin position="139"/>
        <end position="157"/>
    </location>
</feature>
<comment type="subcellular location">
    <subcellularLocation>
        <location evidence="7">Cell membrane</location>
        <topology evidence="7">Multi-pass membrane protein</topology>
    </subcellularLocation>
</comment>
<dbReference type="GO" id="GO:0008961">
    <property type="term" value="F:phosphatidylglycerol-prolipoprotein diacylglyceryl transferase activity"/>
    <property type="evidence" value="ECO:0007669"/>
    <property type="project" value="UniProtKB-UniRule"/>
</dbReference>
<feature type="transmembrane region" description="Helical" evidence="7">
    <location>
        <begin position="283"/>
        <end position="307"/>
    </location>
</feature>
<evidence type="ECO:0000313" key="9">
    <source>
        <dbReference type="EMBL" id="GJM52832.1"/>
    </source>
</evidence>
<dbReference type="InterPro" id="IPR001640">
    <property type="entry name" value="Lgt"/>
</dbReference>